<proteinExistence type="predicted"/>
<organism evidence="1 2">
    <name type="scientific">Amanita thiersii Skay4041</name>
    <dbReference type="NCBI Taxonomy" id="703135"/>
    <lineage>
        <taxon>Eukaryota</taxon>
        <taxon>Fungi</taxon>
        <taxon>Dikarya</taxon>
        <taxon>Basidiomycota</taxon>
        <taxon>Agaricomycotina</taxon>
        <taxon>Agaricomycetes</taxon>
        <taxon>Agaricomycetidae</taxon>
        <taxon>Agaricales</taxon>
        <taxon>Pluteineae</taxon>
        <taxon>Amanitaceae</taxon>
        <taxon>Amanita</taxon>
    </lineage>
</organism>
<accession>A0A2A9NRN1</accession>
<name>A0A2A9NRN1_9AGAR</name>
<protein>
    <submittedName>
        <fullName evidence="1">Uncharacterized protein</fullName>
    </submittedName>
</protein>
<keyword evidence="2" id="KW-1185">Reference proteome</keyword>
<gene>
    <name evidence="1" type="ORF">AMATHDRAFT_139097</name>
</gene>
<dbReference type="AlphaFoldDB" id="A0A2A9NRN1"/>
<dbReference type="Proteomes" id="UP000242287">
    <property type="component" value="Unassembled WGS sequence"/>
</dbReference>
<feature type="non-terminal residue" evidence="1">
    <location>
        <position position="1"/>
    </location>
</feature>
<dbReference type="EMBL" id="KZ301977">
    <property type="protein sequence ID" value="PFH52778.1"/>
    <property type="molecule type" value="Genomic_DNA"/>
</dbReference>
<reference evidence="1 2" key="1">
    <citation type="submission" date="2014-02" db="EMBL/GenBank/DDBJ databases">
        <title>Transposable element dynamics among asymbiotic and ectomycorrhizal Amanita fungi.</title>
        <authorList>
            <consortium name="DOE Joint Genome Institute"/>
            <person name="Hess J."/>
            <person name="Skrede I."/>
            <person name="Wolfe B."/>
            <person name="LaButti K."/>
            <person name="Ohm R.A."/>
            <person name="Grigoriev I.V."/>
            <person name="Pringle A."/>
        </authorList>
    </citation>
    <scope>NUCLEOTIDE SEQUENCE [LARGE SCALE GENOMIC DNA]</scope>
    <source>
        <strain evidence="1 2">SKay4041</strain>
    </source>
</reference>
<sequence>SPTSTYSDSPDTTLRLNGSRSTFHSVLATPFGTPTRRIVVRSDPSLLTCFDPTDKELYSLWVPQT</sequence>
<evidence type="ECO:0000313" key="1">
    <source>
        <dbReference type="EMBL" id="PFH52778.1"/>
    </source>
</evidence>
<dbReference type="OrthoDB" id="2669285at2759"/>
<evidence type="ECO:0000313" key="2">
    <source>
        <dbReference type="Proteomes" id="UP000242287"/>
    </source>
</evidence>